<dbReference type="AlphaFoldDB" id="X1KHP0"/>
<gene>
    <name evidence="4" type="ORF">S06H3_14956</name>
</gene>
<evidence type="ECO:0000313" key="4">
    <source>
        <dbReference type="EMBL" id="GAI06557.1"/>
    </source>
</evidence>
<dbReference type="InterPro" id="IPR047650">
    <property type="entry name" value="Transpos_IS110"/>
</dbReference>
<accession>X1KHP0</accession>
<reference evidence="4" key="1">
    <citation type="journal article" date="2014" name="Front. Microbiol.">
        <title>High frequency of phylogenetically diverse reductive dehalogenase-homologous genes in deep subseafloor sedimentary metagenomes.</title>
        <authorList>
            <person name="Kawai M."/>
            <person name="Futagami T."/>
            <person name="Toyoda A."/>
            <person name="Takaki Y."/>
            <person name="Nishi S."/>
            <person name="Hori S."/>
            <person name="Arai W."/>
            <person name="Tsubouchi T."/>
            <person name="Morono Y."/>
            <person name="Uchiyama I."/>
            <person name="Ito T."/>
            <person name="Fujiyama A."/>
            <person name="Inagaki F."/>
            <person name="Takami H."/>
        </authorList>
    </citation>
    <scope>NUCLEOTIDE SEQUENCE</scope>
    <source>
        <strain evidence="4">Expedition CK06-06</strain>
    </source>
</reference>
<dbReference type="SUPFAM" id="SSF52218">
    <property type="entry name" value="Flavoproteins"/>
    <property type="match status" value="1"/>
</dbReference>
<name>X1KHP0_9ZZZZ</name>
<keyword evidence="1" id="KW-0175">Coiled coil</keyword>
<dbReference type="PANTHER" id="PTHR33055:SF3">
    <property type="entry name" value="PUTATIVE TRANSPOSASE FOR IS117-RELATED"/>
    <property type="match status" value="1"/>
</dbReference>
<sequence length="340" mass="38544">AIPNDPKGFEMLLLWLKDHHINKKNSRICMEATGVYSQAIAYYFLFQDFPVSVEPPLKVKRAFDPVGHKTDPVDSKQIAEYAYRFQDELTSWKPRDEILEKIRQLLSVREQFTKQKVALDNSIQAYSKQRVQVALIKKAHQETLNQLKKQIARIDKELANLIKQDPEIFQRANNLDSIPGYGMLLAAHLLVITENFTKIQNSKRLAAFIGIVPYQHQSGTSVSKRAKIRHFGPRPSRKLLRLAAQLKQVFDDFVSIRKKMENKVGAVFTTSGDVTGGKETTMFSIIQALMIYGMIIVGDPMAATGHYGVSCMGKPDEKTMERGRLLGKRVAELALKVVKD</sequence>
<feature type="non-terminal residue" evidence="4">
    <location>
        <position position="1"/>
    </location>
</feature>
<dbReference type="GO" id="GO:0006313">
    <property type="term" value="P:DNA transposition"/>
    <property type="evidence" value="ECO:0007669"/>
    <property type="project" value="InterPro"/>
</dbReference>
<dbReference type="Pfam" id="PF01548">
    <property type="entry name" value="DEDD_Tnp_IS110"/>
    <property type="match status" value="1"/>
</dbReference>
<dbReference type="Pfam" id="PF02371">
    <property type="entry name" value="Transposase_20"/>
    <property type="match status" value="1"/>
</dbReference>
<dbReference type="InterPro" id="IPR002525">
    <property type="entry name" value="Transp_IS110-like_N"/>
</dbReference>
<dbReference type="GO" id="GO:0004803">
    <property type="term" value="F:transposase activity"/>
    <property type="evidence" value="ECO:0007669"/>
    <property type="project" value="InterPro"/>
</dbReference>
<dbReference type="EMBL" id="BARV01007336">
    <property type="protein sequence ID" value="GAI06557.1"/>
    <property type="molecule type" value="Genomic_DNA"/>
</dbReference>
<dbReference type="InterPro" id="IPR003346">
    <property type="entry name" value="Transposase_20"/>
</dbReference>
<dbReference type="GO" id="GO:0003677">
    <property type="term" value="F:DNA binding"/>
    <property type="evidence" value="ECO:0007669"/>
    <property type="project" value="InterPro"/>
</dbReference>
<organism evidence="4">
    <name type="scientific">marine sediment metagenome</name>
    <dbReference type="NCBI Taxonomy" id="412755"/>
    <lineage>
        <taxon>unclassified sequences</taxon>
        <taxon>metagenomes</taxon>
        <taxon>ecological metagenomes</taxon>
    </lineage>
</organism>
<feature type="coiled-coil region" evidence="1">
    <location>
        <begin position="137"/>
        <end position="164"/>
    </location>
</feature>
<feature type="domain" description="Transposase IS110-like N-terminal" evidence="2">
    <location>
        <begin position="2"/>
        <end position="125"/>
    </location>
</feature>
<evidence type="ECO:0000256" key="1">
    <source>
        <dbReference type="SAM" id="Coils"/>
    </source>
</evidence>
<comment type="caution">
    <text evidence="4">The sequence shown here is derived from an EMBL/GenBank/DDBJ whole genome shotgun (WGS) entry which is preliminary data.</text>
</comment>
<evidence type="ECO:0000259" key="3">
    <source>
        <dbReference type="Pfam" id="PF02371"/>
    </source>
</evidence>
<dbReference type="PANTHER" id="PTHR33055">
    <property type="entry name" value="TRANSPOSASE FOR INSERTION SEQUENCE ELEMENT IS1111A"/>
    <property type="match status" value="1"/>
</dbReference>
<proteinExistence type="predicted"/>
<dbReference type="Gene3D" id="3.40.50.360">
    <property type="match status" value="1"/>
</dbReference>
<feature type="domain" description="Transposase IS116/IS110/IS902 C-terminal" evidence="3">
    <location>
        <begin position="173"/>
        <end position="245"/>
    </location>
</feature>
<dbReference type="NCBIfam" id="NF033542">
    <property type="entry name" value="transpos_IS110"/>
    <property type="match status" value="1"/>
</dbReference>
<dbReference type="InterPro" id="IPR029039">
    <property type="entry name" value="Flavoprotein-like_sf"/>
</dbReference>
<evidence type="ECO:0000259" key="2">
    <source>
        <dbReference type="Pfam" id="PF01548"/>
    </source>
</evidence>
<protein>
    <submittedName>
        <fullName evidence="4">Uncharacterized protein</fullName>
    </submittedName>
</protein>